<dbReference type="AlphaFoldDB" id="M0NBM2"/>
<name>M0NBM2_9EURY</name>
<dbReference type="EMBL" id="AOMF01000114">
    <property type="protein sequence ID" value="EMA55372.1"/>
    <property type="molecule type" value="Genomic_DNA"/>
</dbReference>
<evidence type="ECO:0000313" key="2">
    <source>
        <dbReference type="Proteomes" id="UP000011680"/>
    </source>
</evidence>
<gene>
    <name evidence="1" type="ORF">C451_05398</name>
</gene>
<proteinExistence type="predicted"/>
<dbReference type="STRING" id="1227457.C451_05398"/>
<keyword evidence="2" id="KW-1185">Reference proteome</keyword>
<accession>M0NBM2</accession>
<dbReference type="Proteomes" id="UP000011680">
    <property type="component" value="Unassembled WGS sequence"/>
</dbReference>
<reference evidence="1 2" key="1">
    <citation type="journal article" date="2014" name="PLoS Genet.">
        <title>Phylogenetically driven sequencing of extremely halophilic archaea reveals strategies for static and dynamic osmo-response.</title>
        <authorList>
            <person name="Becker E.A."/>
            <person name="Seitzer P.M."/>
            <person name="Tritt A."/>
            <person name="Larsen D."/>
            <person name="Krusor M."/>
            <person name="Yao A.I."/>
            <person name="Wu D."/>
            <person name="Madern D."/>
            <person name="Eisen J.A."/>
            <person name="Darling A.E."/>
            <person name="Facciotti M.T."/>
        </authorList>
    </citation>
    <scope>NUCLEOTIDE SEQUENCE [LARGE SCALE GENOMIC DNA]</scope>
    <source>
        <strain evidence="1 2">JCM 13552</strain>
    </source>
</reference>
<evidence type="ECO:0000313" key="1">
    <source>
        <dbReference type="EMBL" id="EMA55372.1"/>
    </source>
</evidence>
<protein>
    <submittedName>
        <fullName evidence="1">Uncharacterized protein</fullName>
    </submittedName>
</protein>
<organism evidence="1 2">
    <name type="scientific">Halococcus thailandensis JCM 13552</name>
    <dbReference type="NCBI Taxonomy" id="1227457"/>
    <lineage>
        <taxon>Archaea</taxon>
        <taxon>Methanobacteriati</taxon>
        <taxon>Methanobacteriota</taxon>
        <taxon>Stenosarchaea group</taxon>
        <taxon>Halobacteria</taxon>
        <taxon>Halobacteriales</taxon>
        <taxon>Halococcaceae</taxon>
        <taxon>Halococcus</taxon>
    </lineage>
</organism>
<sequence>MAFADWFDMGVDIGLLSVVFECVRISDAQSELETGIMSHRLLLLLFASCSLGALINPKRDSFNYNAKPQ</sequence>
<comment type="caution">
    <text evidence="1">The sequence shown here is derived from an EMBL/GenBank/DDBJ whole genome shotgun (WGS) entry which is preliminary data.</text>
</comment>